<name>A0A8H7SEN1_9FUNG</name>
<protein>
    <recommendedName>
        <fullName evidence="3">N-terminal of MaoC-like dehydratase domain-containing protein</fullName>
    </recommendedName>
</protein>
<dbReference type="InterPro" id="IPR052741">
    <property type="entry name" value="Mitochondrial_HTD2"/>
</dbReference>
<gene>
    <name evidence="1" type="ORF">INT45_002135</name>
</gene>
<dbReference type="AlphaFoldDB" id="A0A8H7SEN1"/>
<dbReference type="PANTHER" id="PTHR28152">
    <property type="entry name" value="HYDROXYACYL-THIOESTER DEHYDRATASE TYPE 2, MITOCHONDRIAL"/>
    <property type="match status" value="1"/>
</dbReference>
<evidence type="ECO:0000313" key="2">
    <source>
        <dbReference type="Proteomes" id="UP000646827"/>
    </source>
</evidence>
<sequence length="356" mass="40728">MIPSHNAFRALLQYNHTQHTLRSFFSTTCLARQQVQQDETKMSIEQWRDNITKKKLIEEDVITASQFNLMGNTMNDPIYRGSRLPLAGTALPPAWHLAYFPPRVIEEDLSPDGFEQDWKPPAPFHHRMWAGGELEWNPENPLRVGDKAQMESSVRDIQFRPAGRRGDSVFIWIDKKINNKQGWVMTESRCWVYVQGTDRVVPVPSQSQSNSIKSTIIPEPKQTMAKELPRTDFSMDLIPSPILLFRFSALTFNSHMIHYNHIYSTTVENHRGCLVHGPMSFMLMTNELNKYLKTIDDSQHIKFLSYRCQSPLVVNEPVQIQGKAKSDEPGKYDVWVADQNGNMAVKGTAIVGRIGG</sequence>
<accession>A0A8H7SEN1</accession>
<dbReference type="InterPro" id="IPR029069">
    <property type="entry name" value="HotDog_dom_sf"/>
</dbReference>
<dbReference type="GO" id="GO:0019171">
    <property type="term" value="F:(3R)-hydroxyacyl-[acyl-carrier-protein] dehydratase activity"/>
    <property type="evidence" value="ECO:0007669"/>
    <property type="project" value="TreeGrafter"/>
</dbReference>
<comment type="caution">
    <text evidence="1">The sequence shown here is derived from an EMBL/GenBank/DDBJ whole genome shotgun (WGS) entry which is preliminary data.</text>
</comment>
<evidence type="ECO:0000313" key="1">
    <source>
        <dbReference type="EMBL" id="KAG2227897.1"/>
    </source>
</evidence>
<dbReference type="Gene3D" id="3.10.129.10">
    <property type="entry name" value="Hotdog Thioesterase"/>
    <property type="match status" value="2"/>
</dbReference>
<organism evidence="1 2">
    <name type="scientific">Circinella minor</name>
    <dbReference type="NCBI Taxonomy" id="1195481"/>
    <lineage>
        <taxon>Eukaryota</taxon>
        <taxon>Fungi</taxon>
        <taxon>Fungi incertae sedis</taxon>
        <taxon>Mucoromycota</taxon>
        <taxon>Mucoromycotina</taxon>
        <taxon>Mucoromycetes</taxon>
        <taxon>Mucorales</taxon>
        <taxon>Lichtheimiaceae</taxon>
        <taxon>Circinella</taxon>
    </lineage>
</organism>
<reference evidence="1 2" key="1">
    <citation type="submission" date="2020-12" db="EMBL/GenBank/DDBJ databases">
        <title>Metabolic potential, ecology and presence of endohyphal bacteria is reflected in genomic diversity of Mucoromycotina.</title>
        <authorList>
            <person name="Muszewska A."/>
            <person name="Okrasinska A."/>
            <person name="Steczkiewicz K."/>
            <person name="Drgas O."/>
            <person name="Orlowska M."/>
            <person name="Perlinska-Lenart U."/>
            <person name="Aleksandrzak-Piekarczyk T."/>
            <person name="Szatraj K."/>
            <person name="Zielenkiewicz U."/>
            <person name="Pilsyk S."/>
            <person name="Malc E."/>
            <person name="Mieczkowski P."/>
            <person name="Kruszewska J.S."/>
            <person name="Biernat P."/>
            <person name="Pawlowska J."/>
        </authorList>
    </citation>
    <scope>NUCLEOTIDE SEQUENCE [LARGE SCALE GENOMIC DNA]</scope>
    <source>
        <strain evidence="1 2">CBS 142.35</strain>
    </source>
</reference>
<dbReference type="SUPFAM" id="SSF54637">
    <property type="entry name" value="Thioesterase/thiol ester dehydrase-isomerase"/>
    <property type="match status" value="1"/>
</dbReference>
<evidence type="ECO:0008006" key="3">
    <source>
        <dbReference type="Google" id="ProtNLM"/>
    </source>
</evidence>
<dbReference type="OrthoDB" id="3257538at2759"/>
<dbReference type="PANTHER" id="PTHR28152:SF1">
    <property type="entry name" value="HYDROXYACYL-THIOESTER DEHYDRATASE TYPE 2, MITOCHONDRIAL"/>
    <property type="match status" value="1"/>
</dbReference>
<dbReference type="GO" id="GO:0005739">
    <property type="term" value="C:mitochondrion"/>
    <property type="evidence" value="ECO:0007669"/>
    <property type="project" value="TreeGrafter"/>
</dbReference>
<keyword evidence="2" id="KW-1185">Reference proteome</keyword>
<dbReference type="Proteomes" id="UP000646827">
    <property type="component" value="Unassembled WGS sequence"/>
</dbReference>
<dbReference type="EMBL" id="JAEPRB010000004">
    <property type="protein sequence ID" value="KAG2227897.1"/>
    <property type="molecule type" value="Genomic_DNA"/>
</dbReference>
<proteinExistence type="predicted"/>